<evidence type="ECO:0000313" key="7">
    <source>
        <dbReference type="Proteomes" id="UP000185904"/>
    </source>
</evidence>
<feature type="active site" description="Proton acceptor" evidence="4">
    <location>
        <position position="370"/>
    </location>
</feature>
<proteinExistence type="inferred from homology"/>
<evidence type="ECO:0000256" key="3">
    <source>
        <dbReference type="ARBA" id="ARBA00022801"/>
    </source>
</evidence>
<name>A0A178CFN0_9EURO</name>
<keyword evidence="3" id="KW-0378">Hydrolase</keyword>
<evidence type="ECO:0000313" key="6">
    <source>
        <dbReference type="EMBL" id="OAL27832.1"/>
    </source>
</evidence>
<dbReference type="PRINTS" id="PR00412">
    <property type="entry name" value="EPOXHYDRLASE"/>
</dbReference>
<gene>
    <name evidence="6" type="ORF">AYO20_09685</name>
</gene>
<dbReference type="RefSeq" id="XP_022496099.1">
    <property type="nucleotide sequence ID" value="XM_022647954.1"/>
</dbReference>
<feature type="domain" description="Epoxide hydrolase N-terminal" evidence="5">
    <location>
        <begin position="4"/>
        <end position="114"/>
    </location>
</feature>
<dbReference type="PANTHER" id="PTHR21661">
    <property type="entry name" value="EPOXIDE HYDROLASE 1-RELATED"/>
    <property type="match status" value="1"/>
</dbReference>
<evidence type="ECO:0000259" key="5">
    <source>
        <dbReference type="Pfam" id="PF06441"/>
    </source>
</evidence>
<dbReference type="InterPro" id="IPR016292">
    <property type="entry name" value="Epoxide_hydrolase"/>
</dbReference>
<protein>
    <recommendedName>
        <fullName evidence="5">Epoxide hydrolase N-terminal domain-containing protein</fullName>
    </recommendedName>
</protein>
<keyword evidence="7" id="KW-1185">Reference proteome</keyword>
<dbReference type="PIRSF" id="PIRSF001112">
    <property type="entry name" value="Epoxide_hydrolase"/>
    <property type="match status" value="1"/>
</dbReference>
<evidence type="ECO:0000256" key="2">
    <source>
        <dbReference type="ARBA" id="ARBA00022797"/>
    </source>
</evidence>
<dbReference type="OrthoDB" id="7130006at2759"/>
<dbReference type="EMBL" id="LVCJ01000092">
    <property type="protein sequence ID" value="OAL27832.1"/>
    <property type="molecule type" value="Genomic_DNA"/>
</dbReference>
<keyword evidence="2" id="KW-0058">Aromatic hydrocarbons catabolism</keyword>
<accession>A0A178CFN0</accession>
<dbReference type="GO" id="GO:0004301">
    <property type="term" value="F:epoxide hydrolase activity"/>
    <property type="evidence" value="ECO:0007669"/>
    <property type="project" value="TreeGrafter"/>
</dbReference>
<comment type="caution">
    <text evidence="6">The sequence shown here is derived from an EMBL/GenBank/DDBJ whole genome shotgun (WGS) entry which is preliminary data.</text>
</comment>
<dbReference type="SUPFAM" id="SSF53474">
    <property type="entry name" value="alpha/beta-Hydrolases"/>
    <property type="match status" value="1"/>
</dbReference>
<dbReference type="GO" id="GO:0097176">
    <property type="term" value="P:epoxide metabolic process"/>
    <property type="evidence" value="ECO:0007669"/>
    <property type="project" value="TreeGrafter"/>
</dbReference>
<dbReference type="AlphaFoldDB" id="A0A178CFN0"/>
<dbReference type="PANTHER" id="PTHR21661:SF35">
    <property type="entry name" value="EPOXIDE HYDROLASE"/>
    <property type="match status" value="1"/>
</dbReference>
<dbReference type="Gene3D" id="3.40.50.1820">
    <property type="entry name" value="alpha/beta hydrolase"/>
    <property type="match status" value="1"/>
</dbReference>
<sequence length="405" mass="46063">MASVRPFKIDVPQVKLDRLQQKLALADFPDEPSHVEPWSRGVPLPTMKQLVRYWREKYDWRKAEAQLNRFPQYTTQVELDGFGTYNVHFVHRQSEVKNAIPLLFIHGWPSSFMEAIKILPELVKGGPEFPAFHVVAPSLMDYGFSDSTRKRGFGVNEHAEIFNKLMHVLGYNQYVVQAGDVGYLISRFLVQKYPESCRAHHANMTQPNKPTQEDNPDLFAKMVAIGPTKEDEALLARHGKFFKEEAGYFHIQSTRPQTIAYSLADSPVGLLAWIYDKLVGLTDDYPFTEDEILTWISIHWFSTAGPGAPPRIYYEFCNKEPTSEIVQSGRWADAPLGVARFPKEPSNLPKLWHEGLGPIVQWTEFTRGGHFAAYEMPKELLAEVRKMYGKDGGAAGIVEGRSGYD</sequence>
<dbReference type="InterPro" id="IPR000639">
    <property type="entry name" value="Epox_hydrolase-like"/>
</dbReference>
<reference evidence="6 7" key="1">
    <citation type="submission" date="2016-03" db="EMBL/GenBank/DDBJ databases">
        <title>The draft genome sequence of Fonsecaea nubica causative agent of cutaneous subcutaneous infection in human host.</title>
        <authorList>
            <person name="Costa F."/>
            <person name="Sybren D.H."/>
            <person name="Raittz R.T."/>
            <person name="Weiss V.A."/>
            <person name="Leao A.C."/>
            <person name="Gomes R."/>
            <person name="De Souza E.M."/>
            <person name="Pedrosa F.O."/>
            <person name="Steffens M.B."/>
            <person name="Bombassaro A."/>
            <person name="Tadra-Sfeir M.Z."/>
            <person name="Moreno L.F."/>
            <person name="Najafzadeh M.J."/>
            <person name="Felipe M.S."/>
            <person name="Teixeira M."/>
            <person name="Sun J."/>
            <person name="Xi L."/>
            <person name="Castro M.A."/>
            <person name="Vicente V.A."/>
        </authorList>
    </citation>
    <scope>NUCLEOTIDE SEQUENCE [LARGE SCALE GENOMIC DNA]</scope>
    <source>
        <strain evidence="6 7">CBS 269.64</strain>
    </source>
</reference>
<evidence type="ECO:0000256" key="1">
    <source>
        <dbReference type="ARBA" id="ARBA00010088"/>
    </source>
</evidence>
<dbReference type="GeneID" id="34593082"/>
<dbReference type="InterPro" id="IPR010497">
    <property type="entry name" value="Epoxide_hydro_N"/>
</dbReference>
<feature type="active site" description="Proton donor" evidence="4">
    <location>
        <position position="313"/>
    </location>
</feature>
<dbReference type="Proteomes" id="UP000185904">
    <property type="component" value="Unassembled WGS sequence"/>
</dbReference>
<feature type="active site" description="Nucleophile" evidence="4">
    <location>
        <position position="180"/>
    </location>
</feature>
<dbReference type="Pfam" id="PF06441">
    <property type="entry name" value="EHN"/>
    <property type="match status" value="1"/>
</dbReference>
<organism evidence="6 7">
    <name type="scientific">Fonsecaea nubica</name>
    <dbReference type="NCBI Taxonomy" id="856822"/>
    <lineage>
        <taxon>Eukaryota</taxon>
        <taxon>Fungi</taxon>
        <taxon>Dikarya</taxon>
        <taxon>Ascomycota</taxon>
        <taxon>Pezizomycotina</taxon>
        <taxon>Eurotiomycetes</taxon>
        <taxon>Chaetothyriomycetidae</taxon>
        <taxon>Chaetothyriales</taxon>
        <taxon>Herpotrichiellaceae</taxon>
        <taxon>Fonsecaea</taxon>
    </lineage>
</organism>
<evidence type="ECO:0000256" key="4">
    <source>
        <dbReference type="PIRSR" id="PIRSR001112-1"/>
    </source>
</evidence>
<comment type="similarity">
    <text evidence="1">Belongs to the peptidase S33 family.</text>
</comment>
<dbReference type="InterPro" id="IPR029058">
    <property type="entry name" value="AB_hydrolase_fold"/>
</dbReference>